<keyword evidence="3" id="KW-1185">Reference proteome</keyword>
<feature type="region of interest" description="Disordered" evidence="1">
    <location>
        <begin position="70"/>
        <end position="91"/>
    </location>
</feature>
<organism evidence="2 3">
    <name type="scientific">Micromonospora maris</name>
    <dbReference type="NCBI Taxonomy" id="1003110"/>
    <lineage>
        <taxon>Bacteria</taxon>
        <taxon>Bacillati</taxon>
        <taxon>Actinomycetota</taxon>
        <taxon>Actinomycetes</taxon>
        <taxon>Micromonosporales</taxon>
        <taxon>Micromonosporaceae</taxon>
        <taxon>Micromonospora</taxon>
    </lineage>
</organism>
<protein>
    <submittedName>
        <fullName evidence="2">Uncharacterized protein</fullName>
    </submittedName>
</protein>
<gene>
    <name evidence="2" type="ORF">ADL17_11445</name>
</gene>
<dbReference type="Proteomes" id="UP000053246">
    <property type="component" value="Unassembled WGS sequence"/>
</dbReference>
<proteinExistence type="predicted"/>
<accession>A0A9X0I502</accession>
<evidence type="ECO:0000256" key="1">
    <source>
        <dbReference type="SAM" id="MobiDB-lite"/>
    </source>
</evidence>
<dbReference type="AlphaFoldDB" id="A0A9X0I502"/>
<reference evidence="2 3" key="1">
    <citation type="submission" date="2015-10" db="EMBL/GenBank/DDBJ databases">
        <authorList>
            <person name="Ju K.-S."/>
            <person name="Doroghazi J.R."/>
            <person name="Metcalf W.W."/>
        </authorList>
    </citation>
    <scope>NUCLEOTIDE SEQUENCE [LARGE SCALE GENOMIC DNA]</scope>
    <source>
        <strain evidence="2 3">NRRL B-24793</strain>
    </source>
</reference>
<name>A0A9X0I502_9ACTN</name>
<dbReference type="EMBL" id="LMWI01000002">
    <property type="protein sequence ID" value="KUJ46986.1"/>
    <property type="molecule type" value="Genomic_DNA"/>
</dbReference>
<evidence type="ECO:0000313" key="2">
    <source>
        <dbReference type="EMBL" id="KUJ46986.1"/>
    </source>
</evidence>
<comment type="caution">
    <text evidence="2">The sequence shown here is derived from an EMBL/GenBank/DDBJ whole genome shotgun (WGS) entry which is preliminary data.</text>
</comment>
<sequence length="91" mass="10308">MPQTGGSTPHHRWGYAIRRDWPDGTHDLFAFTPDKDTAERNLTRDHTYWRSGPVRPAAVFIVAAHTTDVDHHPVDGCRNPSCPHTPQRGEQ</sequence>
<evidence type="ECO:0000313" key="3">
    <source>
        <dbReference type="Proteomes" id="UP000053246"/>
    </source>
</evidence>